<dbReference type="PANTHER" id="PTHR34987:SF2">
    <property type="entry name" value="B, PUTATIVE (AFU_ORTHOLOGUE AFUA_7G05040)-RELATED"/>
    <property type="match status" value="1"/>
</dbReference>
<dbReference type="RefSeq" id="WP_188757544.1">
    <property type="nucleotide sequence ID" value="NZ_BMJB01000001.1"/>
</dbReference>
<feature type="signal peptide" evidence="1">
    <location>
        <begin position="1"/>
        <end position="26"/>
    </location>
</feature>
<feature type="chain" id="PRO_5037985526" description="Alpha-L-rhamnosidase" evidence="1">
    <location>
        <begin position="27"/>
        <end position="792"/>
    </location>
</feature>
<sequence length="792" mass="87859">MNFPRRALLPLLLMFLAVPLPSQSFAPPAQWKAEWVATPDGPARDFDVAYFHKTLMLDTAPSQFVVDVSADTRFELHVNGQRVGAGPALADVHHWRYEVYDLAPFLHSGENTIAAIVWNYGTRAAVAQMSARTAFLLSAEDPANAAIDTGSTWQTSHDAGRGLGSLRALGYYAAGPAEVMDGTKMHWDWDTANAPGDWKPAMPIGHAAPRDSQDSPTPWMLVKDELPPMQYTPESAGHIVRVTGMEQGAAKSLDESLTIPAHADATILLDHSVLTTAFPSLELDGGAGATVSMTYAEALYDAHGQKGNRNEIEGRHIAGLRDVIFPDGHARTYRTLWWRTWRYLQVEVKTGDAPLTIQRLQGFYTAYPFKDVAHFTSNDPELEKIWQTGWRTAQLCSHETYMDTPYWEQLQYIGDTRIQALISYGVTGDDRLPREALEAFRDSLIPEGLTQSRYPSNLTQMIPPFSLMWVGMVHDFWQYRDDPAFVQSLLPGTRGVLDWFTRHQRPDGLLERIPWWPFVDWSPPDYNGGVPPQEADGGSSALTLQYIEALHDAAAMEDALGEKFRAQDYRDHANRAAKALMLLNWSPEVGLLADTPEKQHFSQQANSLAVWLDVIPHDQQKAVMEKVLGVDANGAASPSTTQLSPASYYFRFYVARAMVHAGLGDLYVQELQPWRDMLAMGLSTWAETPEPTRSDSHAWSAHPTLDLMTIVAGIEPGSPGFQTVAITPHLGPLQNVATTMPTAHGLVETSYRKEGDHWTAQITLPPDISGTLNWHGQQKPLNPGAQTLTLNQ</sequence>
<dbReference type="InterPro" id="IPR013737">
    <property type="entry name" value="Bac_rhamnosid_N"/>
</dbReference>
<dbReference type="GO" id="GO:0005975">
    <property type="term" value="P:carbohydrate metabolic process"/>
    <property type="evidence" value="ECO:0007669"/>
    <property type="project" value="InterPro"/>
</dbReference>
<dbReference type="SUPFAM" id="SSF49785">
    <property type="entry name" value="Galactose-binding domain-like"/>
    <property type="match status" value="1"/>
</dbReference>
<dbReference type="Pfam" id="PF17390">
    <property type="entry name" value="Bac_rhamnosid_C"/>
    <property type="match status" value="1"/>
</dbReference>
<accession>A0A916RFY0</accession>
<feature type="domain" description="Alpha-L-rhamnosidase six-hairpin glycosidase" evidence="3">
    <location>
        <begin position="371"/>
        <end position="702"/>
    </location>
</feature>
<evidence type="ECO:0000256" key="1">
    <source>
        <dbReference type="SAM" id="SignalP"/>
    </source>
</evidence>
<organism evidence="5 6">
    <name type="scientific">Edaphobacter acidisoli</name>
    <dbReference type="NCBI Taxonomy" id="2040573"/>
    <lineage>
        <taxon>Bacteria</taxon>
        <taxon>Pseudomonadati</taxon>
        <taxon>Acidobacteriota</taxon>
        <taxon>Terriglobia</taxon>
        <taxon>Terriglobales</taxon>
        <taxon>Acidobacteriaceae</taxon>
        <taxon>Edaphobacter</taxon>
    </lineage>
</organism>
<evidence type="ECO:0000259" key="3">
    <source>
        <dbReference type="Pfam" id="PF17389"/>
    </source>
</evidence>
<evidence type="ECO:0000259" key="4">
    <source>
        <dbReference type="Pfam" id="PF17390"/>
    </source>
</evidence>
<dbReference type="Proteomes" id="UP000648801">
    <property type="component" value="Unassembled WGS sequence"/>
</dbReference>
<dbReference type="PANTHER" id="PTHR34987">
    <property type="entry name" value="C, PUTATIVE (AFU_ORTHOLOGUE AFUA_3G02880)-RELATED"/>
    <property type="match status" value="1"/>
</dbReference>
<dbReference type="Pfam" id="PF08531">
    <property type="entry name" value="Bac_rhamnosid_N"/>
    <property type="match status" value="1"/>
</dbReference>
<name>A0A916RFY0_9BACT</name>
<evidence type="ECO:0008006" key="7">
    <source>
        <dbReference type="Google" id="ProtNLM"/>
    </source>
</evidence>
<feature type="domain" description="Bacterial alpha-L-rhamnosidase N-terminal" evidence="2">
    <location>
        <begin position="68"/>
        <end position="201"/>
    </location>
</feature>
<reference evidence="5" key="1">
    <citation type="journal article" date="2014" name="Int. J. Syst. Evol. Microbiol.">
        <title>Complete genome sequence of Corynebacterium casei LMG S-19264T (=DSM 44701T), isolated from a smear-ripened cheese.</title>
        <authorList>
            <consortium name="US DOE Joint Genome Institute (JGI-PGF)"/>
            <person name="Walter F."/>
            <person name="Albersmeier A."/>
            <person name="Kalinowski J."/>
            <person name="Ruckert C."/>
        </authorList>
    </citation>
    <scope>NUCLEOTIDE SEQUENCE</scope>
    <source>
        <strain evidence="5">CGMCC 1.15447</strain>
    </source>
</reference>
<dbReference type="InterPro" id="IPR035398">
    <property type="entry name" value="Bac_rhamnosid_C"/>
</dbReference>
<dbReference type="InterPro" id="IPR008979">
    <property type="entry name" value="Galactose-bd-like_sf"/>
</dbReference>
<dbReference type="Gene3D" id="2.60.120.260">
    <property type="entry name" value="Galactose-binding domain-like"/>
    <property type="match status" value="2"/>
</dbReference>
<proteinExistence type="predicted"/>
<dbReference type="EMBL" id="BMJB01000001">
    <property type="protein sequence ID" value="GGA54613.1"/>
    <property type="molecule type" value="Genomic_DNA"/>
</dbReference>
<reference evidence="5" key="2">
    <citation type="submission" date="2020-09" db="EMBL/GenBank/DDBJ databases">
        <authorList>
            <person name="Sun Q."/>
            <person name="Zhou Y."/>
        </authorList>
    </citation>
    <scope>NUCLEOTIDE SEQUENCE</scope>
    <source>
        <strain evidence="5">CGMCC 1.15447</strain>
    </source>
</reference>
<keyword evidence="1" id="KW-0732">Signal</keyword>
<gene>
    <name evidence="5" type="ORF">GCM10011507_02370</name>
</gene>
<dbReference type="Gene3D" id="2.60.420.10">
    <property type="entry name" value="Maltose phosphorylase, domain 3"/>
    <property type="match status" value="1"/>
</dbReference>
<evidence type="ECO:0000259" key="2">
    <source>
        <dbReference type="Pfam" id="PF08531"/>
    </source>
</evidence>
<feature type="domain" description="Alpha-L-rhamnosidase C-terminal" evidence="4">
    <location>
        <begin position="713"/>
        <end position="772"/>
    </location>
</feature>
<dbReference type="AlphaFoldDB" id="A0A916RFY0"/>
<keyword evidence="6" id="KW-1185">Reference proteome</keyword>
<dbReference type="InterPro" id="IPR008928">
    <property type="entry name" value="6-hairpin_glycosidase_sf"/>
</dbReference>
<dbReference type="Gene3D" id="1.50.10.10">
    <property type="match status" value="1"/>
</dbReference>
<dbReference type="InterPro" id="IPR035396">
    <property type="entry name" value="Bac_rhamnosid6H"/>
</dbReference>
<evidence type="ECO:0000313" key="5">
    <source>
        <dbReference type="EMBL" id="GGA54613.1"/>
    </source>
</evidence>
<comment type="caution">
    <text evidence="5">The sequence shown here is derived from an EMBL/GenBank/DDBJ whole genome shotgun (WGS) entry which is preliminary data.</text>
</comment>
<protein>
    <recommendedName>
        <fullName evidence="7">Alpha-L-rhamnosidase</fullName>
    </recommendedName>
</protein>
<dbReference type="Pfam" id="PF17389">
    <property type="entry name" value="Bac_rhamnosid6H"/>
    <property type="match status" value="1"/>
</dbReference>
<evidence type="ECO:0000313" key="6">
    <source>
        <dbReference type="Proteomes" id="UP000648801"/>
    </source>
</evidence>
<dbReference type="InterPro" id="IPR012341">
    <property type="entry name" value="6hp_glycosidase-like_sf"/>
</dbReference>
<dbReference type="SUPFAM" id="SSF48208">
    <property type="entry name" value="Six-hairpin glycosidases"/>
    <property type="match status" value="1"/>
</dbReference>